<dbReference type="eggNOG" id="COG3620">
    <property type="taxonomic scope" value="Bacteria"/>
</dbReference>
<protein>
    <submittedName>
        <fullName evidence="2">Transcriptional regulator, XRE family</fullName>
    </submittedName>
</protein>
<dbReference type="AlphaFoldDB" id="C6WJ81"/>
<dbReference type="InterPro" id="IPR001387">
    <property type="entry name" value="Cro/C1-type_HTH"/>
</dbReference>
<feature type="domain" description="HTH cro/C1-type" evidence="1">
    <location>
        <begin position="12"/>
        <end position="55"/>
    </location>
</feature>
<sequence>MGVQVETFGEALRRLRLAAGFSQADLARAAAWSQSQVSRAEGNRFTPDESTIARLDQLVRADGALVAAHLMSTSNGSGAPVNATDKTPWAISDIMRQIHRTDVGGETIDQLTAITEELCCEYAWRNAEDLRRDAQAQLEYVGRLLSGPSTLREHRDLMVIAGWLTLLIGCVDYDLGLPRHAESARIAASQLGRESGHGEIVAWSFEMSAWFALTQDRYRSVSEYTEAGSKAAPNSSVVVQLAAQAAKAQARMGNKAEVSRILDEGHRLLGEHENPSRPENHFVIDPAKWDFYAMDCYRLVGEHGRASEHAHEVLRLSRKPDGSERSPMRASEARLTLAVAALESGDVEGAAAWARQAFSAERKSVTHLSMLADELTERLHHVMAGDPGARPLEDELAAFRATLPSR</sequence>
<dbReference type="SMART" id="SM00530">
    <property type="entry name" value="HTH_XRE"/>
    <property type="match status" value="1"/>
</dbReference>
<dbReference type="SUPFAM" id="SSF47413">
    <property type="entry name" value="lambda repressor-like DNA-binding domains"/>
    <property type="match status" value="1"/>
</dbReference>
<organism evidence="2 3">
    <name type="scientific">Actinosynnema mirum (strain ATCC 29888 / DSM 43827 / JCM 3225 / NBRC 14064 / NCIMB 13271 / NRRL B-12336 / IMRU 3971 / 101)</name>
    <dbReference type="NCBI Taxonomy" id="446462"/>
    <lineage>
        <taxon>Bacteria</taxon>
        <taxon>Bacillati</taxon>
        <taxon>Actinomycetota</taxon>
        <taxon>Actinomycetes</taxon>
        <taxon>Pseudonocardiales</taxon>
        <taxon>Pseudonocardiaceae</taxon>
        <taxon>Actinosynnema</taxon>
    </lineage>
</organism>
<reference evidence="2 3" key="1">
    <citation type="journal article" date="2009" name="Stand. Genomic Sci.">
        <title>Complete genome sequence of Actinosynnema mirum type strain (101).</title>
        <authorList>
            <person name="Land M."/>
            <person name="Lapidus A."/>
            <person name="Mayilraj S."/>
            <person name="Chen F."/>
            <person name="Copeland A."/>
            <person name="Del Rio T.G."/>
            <person name="Nolan M."/>
            <person name="Lucas S."/>
            <person name="Tice H."/>
            <person name="Cheng J.F."/>
            <person name="Chertkov O."/>
            <person name="Bruce D."/>
            <person name="Goodwin L."/>
            <person name="Pitluck S."/>
            <person name="Rohde M."/>
            <person name="Goker M."/>
            <person name="Pati A."/>
            <person name="Ivanova N."/>
            <person name="Mavromatis K."/>
            <person name="Chen A."/>
            <person name="Palaniappan K."/>
            <person name="Hauser L."/>
            <person name="Chang Y.J."/>
            <person name="Jeffries C.C."/>
            <person name="Brettin T."/>
            <person name="Detter J.C."/>
            <person name="Han C."/>
            <person name="Chain P."/>
            <person name="Tindall B.J."/>
            <person name="Bristow J."/>
            <person name="Eisen J.A."/>
            <person name="Markowitz V."/>
            <person name="Hugenholtz P."/>
            <person name="Kyrpides N.C."/>
            <person name="Klenk H.P."/>
        </authorList>
    </citation>
    <scope>NUCLEOTIDE SEQUENCE [LARGE SCALE GENOMIC DNA]</scope>
    <source>
        <strain evidence="3">ATCC 29888 / DSM 43827 / JCM 3225 / NBRC 14064 / NCIMB 13271 / NRRL B-12336 / IMRU 3971 / 101</strain>
    </source>
</reference>
<gene>
    <name evidence="2" type="ordered locus">Amir_6356</name>
</gene>
<dbReference type="Proteomes" id="UP000002213">
    <property type="component" value="Chromosome"/>
</dbReference>
<keyword evidence="3" id="KW-1185">Reference proteome</keyword>
<dbReference type="CDD" id="cd00093">
    <property type="entry name" value="HTH_XRE"/>
    <property type="match status" value="1"/>
</dbReference>
<accession>C6WJ81</accession>
<dbReference type="GO" id="GO:0003677">
    <property type="term" value="F:DNA binding"/>
    <property type="evidence" value="ECO:0007669"/>
    <property type="project" value="InterPro"/>
</dbReference>
<evidence type="ECO:0000313" key="2">
    <source>
        <dbReference type="EMBL" id="ACU40157.1"/>
    </source>
</evidence>
<dbReference type="EMBL" id="CP001630">
    <property type="protein sequence ID" value="ACU40157.1"/>
    <property type="molecule type" value="Genomic_DNA"/>
</dbReference>
<dbReference type="Gene3D" id="1.25.40.10">
    <property type="entry name" value="Tetratricopeptide repeat domain"/>
    <property type="match status" value="1"/>
</dbReference>
<name>C6WJ81_ACTMD</name>
<dbReference type="InterPro" id="IPR011990">
    <property type="entry name" value="TPR-like_helical_dom_sf"/>
</dbReference>
<dbReference type="KEGG" id="ami:Amir_6356"/>
<dbReference type="Gene3D" id="1.10.260.40">
    <property type="entry name" value="lambda repressor-like DNA-binding domains"/>
    <property type="match status" value="1"/>
</dbReference>
<dbReference type="HOGENOM" id="CLU_055820_0_0_11"/>
<proteinExistence type="predicted"/>
<dbReference type="PROSITE" id="PS50943">
    <property type="entry name" value="HTH_CROC1"/>
    <property type="match status" value="1"/>
</dbReference>
<dbReference type="InterPro" id="IPR010982">
    <property type="entry name" value="Lambda_DNA-bd_dom_sf"/>
</dbReference>
<dbReference type="Pfam" id="PF13560">
    <property type="entry name" value="HTH_31"/>
    <property type="match status" value="1"/>
</dbReference>
<evidence type="ECO:0000259" key="1">
    <source>
        <dbReference type="PROSITE" id="PS50943"/>
    </source>
</evidence>
<evidence type="ECO:0000313" key="3">
    <source>
        <dbReference type="Proteomes" id="UP000002213"/>
    </source>
</evidence>